<evidence type="ECO:0000313" key="1">
    <source>
        <dbReference type="EMBL" id="VFA99559.1"/>
    </source>
</evidence>
<dbReference type="AlphaFoldDB" id="A0A4U8W3T8"/>
<name>A0A4U8W3T8_9NOCA</name>
<sequence length="203" mass="21883">MPRSDEHNPLDELAARHGLTLVGFDGAPLDASSAREFAEAVGDMLARYPITLQGIEIRPPSGTAPPRTLGAAALPRADPAPLWLILDTTALVPGPSAAPRSRKWLRGRRIADRTVYAAVVRAYGCALDAAGNFRARQEAQRLLVTESLRGGPDLAFSPLNPAQALVDAFTDVVLHDRRASRQAKALHDLLVTMVRRETTEVTP</sequence>
<reference evidence="1 2" key="1">
    <citation type="submission" date="2019-02" db="EMBL/GenBank/DDBJ databases">
        <authorList>
            <consortium name="Pathogen Informatics"/>
        </authorList>
    </citation>
    <scope>NUCLEOTIDE SEQUENCE [LARGE SCALE GENOMIC DNA]</scope>
    <source>
        <strain evidence="1 2">3012STDY6756504</strain>
    </source>
</reference>
<dbReference type="EMBL" id="LR215973">
    <property type="protein sequence ID" value="VFA99559.1"/>
    <property type="molecule type" value="Genomic_DNA"/>
</dbReference>
<protein>
    <submittedName>
        <fullName evidence="1">Uncharacterized protein</fullName>
    </submittedName>
</protein>
<dbReference type="RefSeq" id="WP_130917723.1">
    <property type="nucleotide sequence ID" value="NZ_JARWOB010000035.1"/>
</dbReference>
<dbReference type="Proteomes" id="UP000290439">
    <property type="component" value="Chromosome"/>
</dbReference>
<evidence type="ECO:0000313" key="2">
    <source>
        <dbReference type="Proteomes" id="UP000290439"/>
    </source>
</evidence>
<gene>
    <name evidence="1" type="ORF">NCTC10797_03343</name>
</gene>
<accession>A0A4U8W3T8</accession>
<organism evidence="1 2">
    <name type="scientific">Nocardia cyriacigeorgica</name>
    <dbReference type="NCBI Taxonomy" id="135487"/>
    <lineage>
        <taxon>Bacteria</taxon>
        <taxon>Bacillati</taxon>
        <taxon>Actinomycetota</taxon>
        <taxon>Actinomycetes</taxon>
        <taxon>Mycobacteriales</taxon>
        <taxon>Nocardiaceae</taxon>
        <taxon>Nocardia</taxon>
    </lineage>
</organism>
<proteinExistence type="predicted"/>